<dbReference type="Pfam" id="PF00578">
    <property type="entry name" value="AhpC-TSA"/>
    <property type="match status" value="1"/>
</dbReference>
<name>A0A517R4W4_9PLAN</name>
<dbReference type="OrthoDB" id="288837at2"/>
<feature type="domain" description="Thioredoxin" evidence="2">
    <location>
        <begin position="53"/>
        <end position="189"/>
    </location>
</feature>
<gene>
    <name evidence="3" type="primary">resA_2</name>
    <name evidence="3" type="ORF">Pan189_33290</name>
</gene>
<feature type="transmembrane region" description="Helical" evidence="1">
    <location>
        <begin position="23"/>
        <end position="43"/>
    </location>
</feature>
<dbReference type="InterPro" id="IPR013766">
    <property type="entry name" value="Thioredoxin_domain"/>
</dbReference>
<dbReference type="RefSeq" id="WP_145365000.1">
    <property type="nucleotide sequence ID" value="NZ_CP036268.1"/>
</dbReference>
<dbReference type="CDD" id="cd02966">
    <property type="entry name" value="TlpA_like_family"/>
    <property type="match status" value="1"/>
</dbReference>
<keyword evidence="1" id="KW-1133">Transmembrane helix</keyword>
<dbReference type="PANTHER" id="PTHR42852">
    <property type="entry name" value="THIOL:DISULFIDE INTERCHANGE PROTEIN DSBE"/>
    <property type="match status" value="1"/>
</dbReference>
<dbReference type="GO" id="GO:0016491">
    <property type="term" value="F:oxidoreductase activity"/>
    <property type="evidence" value="ECO:0007669"/>
    <property type="project" value="InterPro"/>
</dbReference>
<keyword evidence="4" id="KW-1185">Reference proteome</keyword>
<evidence type="ECO:0000313" key="3">
    <source>
        <dbReference type="EMBL" id="QDT38929.1"/>
    </source>
</evidence>
<dbReference type="GO" id="GO:0016209">
    <property type="term" value="F:antioxidant activity"/>
    <property type="evidence" value="ECO:0007669"/>
    <property type="project" value="InterPro"/>
</dbReference>
<evidence type="ECO:0000259" key="2">
    <source>
        <dbReference type="PROSITE" id="PS51352"/>
    </source>
</evidence>
<evidence type="ECO:0000313" key="4">
    <source>
        <dbReference type="Proteomes" id="UP000317318"/>
    </source>
</evidence>
<dbReference type="Proteomes" id="UP000317318">
    <property type="component" value="Chromosome"/>
</dbReference>
<accession>A0A517R4W4</accession>
<dbReference type="AlphaFoldDB" id="A0A517R4W4"/>
<dbReference type="Gene3D" id="3.40.30.10">
    <property type="entry name" value="Glutaredoxin"/>
    <property type="match status" value="1"/>
</dbReference>
<dbReference type="PANTHER" id="PTHR42852:SF13">
    <property type="entry name" value="PROTEIN DIPZ"/>
    <property type="match status" value="1"/>
</dbReference>
<sequence length="191" mass="20382">MSADTATAKPDAAKAPKKFEVPLALVAILIAAGAIGYFAAFVVGRDSGIDGGLAVGEVAPELTAAGWLNGEPQPVQGNVTVVNGWFYNCPHCWTEAPELAALSEQFEGRSVQFVGLSPEAPESIEQVKDFVAKNGLKYPNGYGAIPTLQAFEVRAFPALWVLDRDGTVIWNRSLEHRESLEDAINRALAKS</sequence>
<dbReference type="InterPro" id="IPR000866">
    <property type="entry name" value="AhpC/TSA"/>
</dbReference>
<dbReference type="KEGG" id="svp:Pan189_33290"/>
<dbReference type="InterPro" id="IPR050553">
    <property type="entry name" value="Thioredoxin_ResA/DsbE_sf"/>
</dbReference>
<dbReference type="PROSITE" id="PS51352">
    <property type="entry name" value="THIOREDOXIN_2"/>
    <property type="match status" value="1"/>
</dbReference>
<protein>
    <submittedName>
        <fullName evidence="3">Thiol-disulfide oxidoreductase ResA</fullName>
    </submittedName>
</protein>
<dbReference type="EMBL" id="CP036268">
    <property type="protein sequence ID" value="QDT38929.1"/>
    <property type="molecule type" value="Genomic_DNA"/>
</dbReference>
<reference evidence="3 4" key="1">
    <citation type="submission" date="2019-02" db="EMBL/GenBank/DDBJ databases">
        <title>Deep-cultivation of Planctomycetes and their phenomic and genomic characterization uncovers novel biology.</title>
        <authorList>
            <person name="Wiegand S."/>
            <person name="Jogler M."/>
            <person name="Boedeker C."/>
            <person name="Pinto D."/>
            <person name="Vollmers J."/>
            <person name="Rivas-Marin E."/>
            <person name="Kohn T."/>
            <person name="Peeters S.H."/>
            <person name="Heuer A."/>
            <person name="Rast P."/>
            <person name="Oberbeckmann S."/>
            <person name="Bunk B."/>
            <person name="Jeske O."/>
            <person name="Meyerdierks A."/>
            <person name="Storesund J.E."/>
            <person name="Kallscheuer N."/>
            <person name="Luecker S."/>
            <person name="Lage O.M."/>
            <person name="Pohl T."/>
            <person name="Merkel B.J."/>
            <person name="Hornburger P."/>
            <person name="Mueller R.-W."/>
            <person name="Bruemmer F."/>
            <person name="Labrenz M."/>
            <person name="Spormann A.M."/>
            <person name="Op den Camp H."/>
            <person name="Overmann J."/>
            <person name="Amann R."/>
            <person name="Jetten M.S.M."/>
            <person name="Mascher T."/>
            <person name="Medema M.H."/>
            <person name="Devos D.P."/>
            <person name="Kaster A.-K."/>
            <person name="Ovreas L."/>
            <person name="Rohde M."/>
            <person name="Galperin M.Y."/>
            <person name="Jogler C."/>
        </authorList>
    </citation>
    <scope>NUCLEOTIDE SEQUENCE [LARGE SCALE GENOMIC DNA]</scope>
    <source>
        <strain evidence="3 4">Pan189</strain>
    </source>
</reference>
<keyword evidence="1" id="KW-0812">Transmembrane</keyword>
<evidence type="ECO:0000256" key="1">
    <source>
        <dbReference type="SAM" id="Phobius"/>
    </source>
</evidence>
<proteinExistence type="predicted"/>
<dbReference type="InterPro" id="IPR036249">
    <property type="entry name" value="Thioredoxin-like_sf"/>
</dbReference>
<keyword evidence="1" id="KW-0472">Membrane</keyword>
<organism evidence="3 4">
    <name type="scientific">Stratiformator vulcanicus</name>
    <dbReference type="NCBI Taxonomy" id="2527980"/>
    <lineage>
        <taxon>Bacteria</taxon>
        <taxon>Pseudomonadati</taxon>
        <taxon>Planctomycetota</taxon>
        <taxon>Planctomycetia</taxon>
        <taxon>Planctomycetales</taxon>
        <taxon>Planctomycetaceae</taxon>
        <taxon>Stratiformator</taxon>
    </lineage>
</organism>
<dbReference type="SUPFAM" id="SSF52833">
    <property type="entry name" value="Thioredoxin-like"/>
    <property type="match status" value="1"/>
</dbReference>